<dbReference type="InterPro" id="IPR042070">
    <property type="entry name" value="PucR_C-HTH_sf"/>
</dbReference>
<sequence>MLDPLADRPELVATLRTHVAQRQDRRATAQLLNLHPNSVDNRLARIQDLTGLDLADPRDVALALAALLPRDADTGVTA</sequence>
<dbReference type="Proteomes" id="UP001282474">
    <property type="component" value="Unassembled WGS sequence"/>
</dbReference>
<dbReference type="Pfam" id="PF13556">
    <property type="entry name" value="HTH_30"/>
    <property type="match status" value="1"/>
</dbReference>
<evidence type="ECO:0000313" key="2">
    <source>
        <dbReference type="EMBL" id="MDX3040663.1"/>
    </source>
</evidence>
<dbReference type="InterPro" id="IPR025736">
    <property type="entry name" value="PucR_C-HTH_dom"/>
</dbReference>
<reference evidence="2 3" key="1">
    <citation type="journal article" date="2023" name="Microb. Genom.">
        <title>Mesoterricola silvestris gen. nov., sp. nov., Mesoterricola sediminis sp. nov., Geothrix oryzae sp. nov., Geothrix edaphica sp. nov., Geothrix rubra sp. nov., and Geothrix limicola sp. nov., six novel members of Acidobacteriota isolated from soils.</title>
        <authorList>
            <person name="Weisberg A.J."/>
            <person name="Pearce E."/>
            <person name="Kramer C.G."/>
            <person name="Chang J.H."/>
            <person name="Clarke C.R."/>
        </authorList>
    </citation>
    <scope>NUCLEOTIDE SEQUENCE [LARGE SCALE GENOMIC DNA]</scope>
    <source>
        <strain evidence="2 3">NE20-4-1</strain>
    </source>
</reference>
<dbReference type="InterPro" id="IPR051448">
    <property type="entry name" value="CdaR-like_regulators"/>
</dbReference>
<dbReference type="PANTHER" id="PTHR33744:SF1">
    <property type="entry name" value="DNA-BINDING TRANSCRIPTIONAL ACTIVATOR ADER"/>
    <property type="match status" value="1"/>
</dbReference>
<name>A0ABU4MWV5_9ACTN</name>
<protein>
    <submittedName>
        <fullName evidence="2">Helix-turn-helix domain-containing protein</fullName>
    </submittedName>
</protein>
<proteinExistence type="predicted"/>
<evidence type="ECO:0000313" key="3">
    <source>
        <dbReference type="Proteomes" id="UP001282474"/>
    </source>
</evidence>
<dbReference type="EMBL" id="JARAWJ010000021">
    <property type="protein sequence ID" value="MDX3040663.1"/>
    <property type="molecule type" value="Genomic_DNA"/>
</dbReference>
<keyword evidence="3" id="KW-1185">Reference proteome</keyword>
<dbReference type="RefSeq" id="WP_237270325.1">
    <property type="nucleotide sequence ID" value="NZ_JABXWF010000005.1"/>
</dbReference>
<evidence type="ECO:0000259" key="1">
    <source>
        <dbReference type="Pfam" id="PF13556"/>
    </source>
</evidence>
<gene>
    <name evidence="2" type="ORF">PV383_26290</name>
</gene>
<dbReference type="Gene3D" id="1.10.10.2840">
    <property type="entry name" value="PucR C-terminal helix-turn-helix domain"/>
    <property type="match status" value="1"/>
</dbReference>
<organism evidence="2 3">
    <name type="scientific">Streptomyces caniscabiei</name>
    <dbReference type="NCBI Taxonomy" id="2746961"/>
    <lineage>
        <taxon>Bacteria</taxon>
        <taxon>Bacillati</taxon>
        <taxon>Actinomycetota</taxon>
        <taxon>Actinomycetes</taxon>
        <taxon>Kitasatosporales</taxon>
        <taxon>Streptomycetaceae</taxon>
        <taxon>Streptomyces</taxon>
    </lineage>
</organism>
<feature type="domain" description="PucR C-terminal helix-turn-helix" evidence="1">
    <location>
        <begin position="11"/>
        <end position="67"/>
    </location>
</feature>
<comment type="caution">
    <text evidence="2">The sequence shown here is derived from an EMBL/GenBank/DDBJ whole genome shotgun (WGS) entry which is preliminary data.</text>
</comment>
<accession>A0ABU4MWV5</accession>
<dbReference type="PANTHER" id="PTHR33744">
    <property type="entry name" value="CARBOHYDRATE DIACID REGULATOR"/>
    <property type="match status" value="1"/>
</dbReference>